<proteinExistence type="predicted"/>
<dbReference type="AlphaFoldDB" id="A0A366DLS5"/>
<evidence type="ECO:0000313" key="2">
    <source>
        <dbReference type="EMBL" id="RBO91032.1"/>
    </source>
</evidence>
<name>A0A366DLS5_9HYPH</name>
<gene>
    <name evidence="2" type="ORF">DFR47_11029</name>
</gene>
<protein>
    <submittedName>
        <fullName evidence="2">Phage Mu protein F like protein</fullName>
    </submittedName>
</protein>
<accession>A0A366DLS5</accession>
<evidence type="ECO:0000313" key="3">
    <source>
        <dbReference type="Proteomes" id="UP000252893"/>
    </source>
</evidence>
<dbReference type="Proteomes" id="UP000252893">
    <property type="component" value="Unassembled WGS sequence"/>
</dbReference>
<dbReference type="OrthoDB" id="952090at2"/>
<comment type="caution">
    <text evidence="2">The sequence shown here is derived from an EMBL/GenBank/DDBJ whole genome shotgun (WGS) entry which is preliminary data.</text>
</comment>
<feature type="domain" description="Phage head morphogenesis" evidence="1">
    <location>
        <begin position="228"/>
        <end position="338"/>
    </location>
</feature>
<sequence>MTYRLSAKQRRQLEALTARFEPVVRDAFLAVADQIIRDADFTRLMIAIEAGNVRDVLRSIGIQAGSFNALGDAMAVAYAASGTAAMAMLPLVRDARGFKVNFQFNAPNLRAERRLSSYLSGLIQDFTKEAEAATRATLTAGLKAGRNPRQIAQELIGVYDPAQRKRIGGALVLNRNQAEYVQRAKAELSSGNPQALANYLTRTRRDKRFDGTVMKAMRGEIELSQAQINKLATRYADRLLITRANTIGQTEVMEALNSARMEAGYQAAEQAGVDPDQAEKVWIATLDNRTRDQHLHMNGVSVVGMDTPFTMPDGTQMQYPMDSSLGAGAGQTINCRCTYFVRLNFFARKDR</sequence>
<reference evidence="2 3" key="1">
    <citation type="submission" date="2018-06" db="EMBL/GenBank/DDBJ databases">
        <title>Genomic Encyclopedia of Type Strains, Phase IV (KMG-IV): sequencing the most valuable type-strain genomes for metagenomic binning, comparative biology and taxonomic classification.</title>
        <authorList>
            <person name="Goeker M."/>
        </authorList>
    </citation>
    <scope>NUCLEOTIDE SEQUENCE [LARGE SCALE GENOMIC DNA]</scope>
    <source>
        <strain evidence="2 3">DSM 25619</strain>
    </source>
</reference>
<dbReference type="EMBL" id="QNRH01000010">
    <property type="protein sequence ID" value="RBO91032.1"/>
    <property type="molecule type" value="Genomic_DNA"/>
</dbReference>
<organism evidence="2 3">
    <name type="scientific">Pseudochrobactrum asaccharolyticum</name>
    <dbReference type="NCBI Taxonomy" id="354351"/>
    <lineage>
        <taxon>Bacteria</taxon>
        <taxon>Pseudomonadati</taxon>
        <taxon>Pseudomonadota</taxon>
        <taxon>Alphaproteobacteria</taxon>
        <taxon>Hyphomicrobiales</taxon>
        <taxon>Brucellaceae</taxon>
        <taxon>Pseudochrobactrum</taxon>
    </lineage>
</organism>
<evidence type="ECO:0000259" key="1">
    <source>
        <dbReference type="Pfam" id="PF04233"/>
    </source>
</evidence>
<keyword evidence="3" id="KW-1185">Reference proteome</keyword>
<dbReference type="RefSeq" id="WP_113945992.1">
    <property type="nucleotide sequence ID" value="NZ_JBHEEG010000019.1"/>
</dbReference>
<dbReference type="InterPro" id="IPR006528">
    <property type="entry name" value="Phage_head_morphogenesis_dom"/>
</dbReference>
<dbReference type="Pfam" id="PF04233">
    <property type="entry name" value="Phage_Mu_F"/>
    <property type="match status" value="1"/>
</dbReference>